<organism evidence="2 3">
    <name type="scientific">Hohenbuehelia grisea</name>
    <dbReference type="NCBI Taxonomy" id="104357"/>
    <lineage>
        <taxon>Eukaryota</taxon>
        <taxon>Fungi</taxon>
        <taxon>Dikarya</taxon>
        <taxon>Basidiomycota</taxon>
        <taxon>Agaricomycotina</taxon>
        <taxon>Agaricomycetes</taxon>
        <taxon>Agaricomycetidae</taxon>
        <taxon>Agaricales</taxon>
        <taxon>Pleurotineae</taxon>
        <taxon>Pleurotaceae</taxon>
        <taxon>Hohenbuehelia</taxon>
    </lineage>
</organism>
<dbReference type="EMBL" id="JASNQZ010000005">
    <property type="protein sequence ID" value="KAL0957798.1"/>
    <property type="molecule type" value="Genomic_DNA"/>
</dbReference>
<keyword evidence="3" id="KW-1185">Reference proteome</keyword>
<comment type="caution">
    <text evidence="2">The sequence shown here is derived from an EMBL/GenBank/DDBJ whole genome shotgun (WGS) entry which is preliminary data.</text>
</comment>
<protein>
    <submittedName>
        <fullName evidence="2">Uncharacterized protein</fullName>
    </submittedName>
</protein>
<evidence type="ECO:0000313" key="3">
    <source>
        <dbReference type="Proteomes" id="UP001556367"/>
    </source>
</evidence>
<gene>
    <name evidence="2" type="ORF">HGRIS_001575</name>
</gene>
<feature type="region of interest" description="Disordered" evidence="1">
    <location>
        <begin position="41"/>
        <end position="123"/>
    </location>
</feature>
<dbReference type="Proteomes" id="UP001556367">
    <property type="component" value="Unassembled WGS sequence"/>
</dbReference>
<feature type="compositionally biased region" description="Low complexity" evidence="1">
    <location>
        <begin position="99"/>
        <end position="108"/>
    </location>
</feature>
<evidence type="ECO:0000256" key="1">
    <source>
        <dbReference type="SAM" id="MobiDB-lite"/>
    </source>
</evidence>
<sequence>MWIAVAGQHTLADFSPWSTGQPVKTAKKFYASQRLFKENREREALEAAGDDIDSDGERQIECSDDEDANDGPIAPAPAPAISAWDEPLSPLSSVPPSPTLSASSLPSTSLPPDPQDAAREKEKRIQELTARWDGQPGARRRAKRLRKSSRALRLTSVLKKGLSLGPPSHCCLHFETTGRVMTLLIKCIITFPPRGLRS</sequence>
<reference evidence="3" key="1">
    <citation type="submission" date="2024-06" db="EMBL/GenBank/DDBJ databases">
        <title>Multi-omics analyses provide insights into the biosynthesis of the anticancer antibiotic pleurotin in Hohenbuehelia grisea.</title>
        <authorList>
            <person name="Weaver J.A."/>
            <person name="Alberti F."/>
        </authorList>
    </citation>
    <scope>NUCLEOTIDE SEQUENCE [LARGE SCALE GENOMIC DNA]</scope>
    <source>
        <strain evidence="3">T-177</strain>
    </source>
</reference>
<accession>A0ABR3JPQ5</accession>
<evidence type="ECO:0000313" key="2">
    <source>
        <dbReference type="EMBL" id="KAL0957798.1"/>
    </source>
</evidence>
<name>A0ABR3JPQ5_9AGAR</name>
<proteinExistence type="predicted"/>